<evidence type="ECO:0000256" key="10">
    <source>
        <dbReference type="ARBA" id="ARBA00023237"/>
    </source>
</evidence>
<organism evidence="15 16">
    <name type="scientific">Qipengyuania qiaonensis</name>
    <dbReference type="NCBI Taxonomy" id="2867240"/>
    <lineage>
        <taxon>Bacteria</taxon>
        <taxon>Pseudomonadati</taxon>
        <taxon>Pseudomonadota</taxon>
        <taxon>Alphaproteobacteria</taxon>
        <taxon>Sphingomonadales</taxon>
        <taxon>Erythrobacteraceae</taxon>
        <taxon>Qipengyuania</taxon>
    </lineage>
</organism>
<dbReference type="PROSITE" id="PS52016">
    <property type="entry name" value="TONB_DEPENDENT_REC_3"/>
    <property type="match status" value="1"/>
</dbReference>
<dbReference type="EMBL" id="JAIGNO010000008">
    <property type="protein sequence ID" value="MBX7483328.1"/>
    <property type="molecule type" value="Genomic_DNA"/>
</dbReference>
<evidence type="ECO:0000256" key="7">
    <source>
        <dbReference type="ARBA" id="ARBA00023065"/>
    </source>
</evidence>
<keyword evidence="6" id="KW-0408">Iron</keyword>
<dbReference type="Pfam" id="PF07715">
    <property type="entry name" value="Plug"/>
    <property type="match status" value="1"/>
</dbReference>
<keyword evidence="3 11" id="KW-1134">Transmembrane beta strand</keyword>
<dbReference type="InterPro" id="IPR000531">
    <property type="entry name" value="Beta-barrel_TonB"/>
</dbReference>
<evidence type="ECO:0000313" key="16">
    <source>
        <dbReference type="Proteomes" id="UP000755104"/>
    </source>
</evidence>
<comment type="similarity">
    <text evidence="11 12">Belongs to the TonB-dependent receptor family.</text>
</comment>
<dbReference type="PANTHER" id="PTHR32552:SF81">
    <property type="entry name" value="TONB-DEPENDENT OUTER MEMBRANE RECEPTOR"/>
    <property type="match status" value="1"/>
</dbReference>
<dbReference type="InterPro" id="IPR012910">
    <property type="entry name" value="Plug_dom"/>
</dbReference>
<dbReference type="Pfam" id="PF00593">
    <property type="entry name" value="TonB_dep_Rec_b-barrel"/>
    <property type="match status" value="1"/>
</dbReference>
<gene>
    <name evidence="15" type="ORF">K3174_12375</name>
</gene>
<evidence type="ECO:0000256" key="4">
    <source>
        <dbReference type="ARBA" id="ARBA00022496"/>
    </source>
</evidence>
<dbReference type="InterPro" id="IPR036942">
    <property type="entry name" value="Beta-barrel_TonB_sf"/>
</dbReference>
<proteinExistence type="inferred from homology"/>
<evidence type="ECO:0000256" key="6">
    <source>
        <dbReference type="ARBA" id="ARBA00023004"/>
    </source>
</evidence>
<name>A0ABS7JCC7_9SPHN</name>
<evidence type="ECO:0000256" key="12">
    <source>
        <dbReference type="RuleBase" id="RU003357"/>
    </source>
</evidence>
<keyword evidence="16" id="KW-1185">Reference proteome</keyword>
<evidence type="ECO:0000313" key="15">
    <source>
        <dbReference type="EMBL" id="MBX7483328.1"/>
    </source>
</evidence>
<reference evidence="15 16" key="1">
    <citation type="submission" date="2021-08" db="EMBL/GenBank/DDBJ databases">
        <title>Comparative Genomics Analysis of the Genus Qipengyuania Reveals Extensive Genetic Diversity and Metabolic Versatility, Including the Description of Fifteen Novel Species.</title>
        <authorList>
            <person name="Liu Y."/>
        </authorList>
    </citation>
    <scope>NUCLEOTIDE SEQUENCE [LARGE SCALE GENOMIC DNA]</scope>
    <source>
        <strain evidence="15 16">6D47A</strain>
    </source>
</reference>
<dbReference type="InterPro" id="IPR039426">
    <property type="entry name" value="TonB-dep_rcpt-like"/>
</dbReference>
<evidence type="ECO:0000256" key="1">
    <source>
        <dbReference type="ARBA" id="ARBA00004571"/>
    </source>
</evidence>
<keyword evidence="2 11" id="KW-0813">Transport</keyword>
<evidence type="ECO:0000259" key="13">
    <source>
        <dbReference type="Pfam" id="PF00593"/>
    </source>
</evidence>
<evidence type="ECO:0000256" key="2">
    <source>
        <dbReference type="ARBA" id="ARBA00022448"/>
    </source>
</evidence>
<keyword evidence="15" id="KW-0675">Receptor</keyword>
<evidence type="ECO:0000256" key="11">
    <source>
        <dbReference type="PROSITE-ProRule" id="PRU01360"/>
    </source>
</evidence>
<dbReference type="PANTHER" id="PTHR32552">
    <property type="entry name" value="FERRICHROME IRON RECEPTOR-RELATED"/>
    <property type="match status" value="1"/>
</dbReference>
<keyword evidence="9 11" id="KW-0472">Membrane</keyword>
<dbReference type="RefSeq" id="WP_221558916.1">
    <property type="nucleotide sequence ID" value="NZ_JAIGNO010000008.1"/>
</dbReference>
<comment type="subcellular location">
    <subcellularLocation>
        <location evidence="1 11">Cell outer membrane</location>
        <topology evidence="1 11">Multi-pass membrane protein</topology>
    </subcellularLocation>
</comment>
<keyword evidence="7" id="KW-0406">Ion transport</keyword>
<accession>A0ABS7JCC7</accession>
<evidence type="ECO:0000256" key="5">
    <source>
        <dbReference type="ARBA" id="ARBA00022692"/>
    </source>
</evidence>
<keyword evidence="4" id="KW-0410">Iron transport</keyword>
<feature type="domain" description="TonB-dependent receptor-like beta-barrel" evidence="13">
    <location>
        <begin position="255"/>
        <end position="637"/>
    </location>
</feature>
<keyword evidence="8 12" id="KW-0798">TonB box</keyword>
<keyword evidence="5 11" id="KW-0812">Transmembrane</keyword>
<evidence type="ECO:0000256" key="8">
    <source>
        <dbReference type="ARBA" id="ARBA00023077"/>
    </source>
</evidence>
<evidence type="ECO:0000259" key="14">
    <source>
        <dbReference type="Pfam" id="PF07715"/>
    </source>
</evidence>
<dbReference type="Proteomes" id="UP000755104">
    <property type="component" value="Unassembled WGS sequence"/>
</dbReference>
<evidence type="ECO:0000256" key="3">
    <source>
        <dbReference type="ARBA" id="ARBA00022452"/>
    </source>
</evidence>
<dbReference type="SUPFAM" id="SSF56935">
    <property type="entry name" value="Porins"/>
    <property type="match status" value="1"/>
</dbReference>
<sequence>MANAQESTSEADGDEGRGTIIVIGTRAERELVDTPDSVVVLNGKEIEARQADRVEQLLAQTPNVQLGSGEQGPAIRGQNATGVLQGADAFLGGTRPRATIRLDGRDLGFNELIYGATGVWDVDRVEIFRTPQTTTQGRNSIAGAIFIQTADPTYEFEGRARALVGNYDTLGLSGVVSGPIVADQLAARVAVDYRESRAQTVVPDFIDGVDERRDDFFNVRAKLLAEPEALPGLRLEFIYAHTDTAAPQADTVREPFEDRANPEGGGGLWRTDTDSITAVVRQELGGDSSLAVTTSYGDSVIRRLSPPGQGVGRIDVEDFAIEVIASRRPAEGIGGVLGISYLTTSQTDFIDLTAFLGNGDFTDDQESYGIFGEVEVTLAPRFSITLGGRYQNDSQDRDGFLGTSDFGFTVDYDRSFDAFLPKAALTYELSDDATIGLLVQRAYNPGGTTISFETGQQDTFGKETLWNYEAFLKAALLDGRLRLGLNSFYADFDNAQRPQTFVTTRPDGSEVVSVEIDNAPEARTYGLEAEVDFSVTPRFRLGFGIGLLDTEITQTLDPTDPILGNEFERAPKFSAAASVNWEPLDRLNLNAQIRHNAGYFSDDANTRALAIGDTTVVDARVSYGLGPLTLFAYGRNLLDEFYLTQLYTPDFGSLGEPQEYGVGVEARF</sequence>
<comment type="caution">
    <text evidence="15">The sequence shown here is derived from an EMBL/GenBank/DDBJ whole genome shotgun (WGS) entry which is preliminary data.</text>
</comment>
<keyword evidence="10 11" id="KW-0998">Cell outer membrane</keyword>
<evidence type="ECO:0000256" key="9">
    <source>
        <dbReference type="ARBA" id="ARBA00023136"/>
    </source>
</evidence>
<feature type="domain" description="TonB-dependent receptor plug" evidence="14">
    <location>
        <begin position="32"/>
        <end position="144"/>
    </location>
</feature>
<dbReference type="Gene3D" id="2.40.170.20">
    <property type="entry name" value="TonB-dependent receptor, beta-barrel domain"/>
    <property type="match status" value="1"/>
</dbReference>
<protein>
    <submittedName>
        <fullName evidence="15">TonB-dependent receptor</fullName>
    </submittedName>
</protein>